<feature type="transmembrane region" description="Helical" evidence="1">
    <location>
        <begin position="21"/>
        <end position="38"/>
    </location>
</feature>
<protein>
    <submittedName>
        <fullName evidence="3">Biofilm formation protein PelB</fullName>
    </submittedName>
</protein>
<dbReference type="InterPro" id="IPR057306">
    <property type="entry name" value="B-barrel_PelB_C"/>
</dbReference>
<dbReference type="InterPro" id="IPR011990">
    <property type="entry name" value="TPR-like_helical_dom_sf"/>
</dbReference>
<dbReference type="Pfam" id="PF13429">
    <property type="entry name" value="TPR_15"/>
    <property type="match status" value="1"/>
</dbReference>
<sequence length="1212" mass="137234">MLNSSATNSSVTKSGRLLNPWALAAVAVAVGGILWATFQREEVFQPDGREPDAVSANYAELLLAAHPSDDHLRLQLVDLLIRLGDYTKARQYLESWPDPAPEVQAYYRLELDTLVAVNSEDPAVRLALVERLKSLDHRKLSLPQLQNLARLALSLQAPAMAASVYEEIADRDPTLRTEALRSAAQWHLAGEQPGLAADIYLRLKRDSVQPAERREFAQLAFNSLLADGRGEQATQVLADELGGLKDPQGDSVWLEQGVDVAVANNRFDLAQLFLEQWRVFQPDNTQRLRKEFSLRLALNELNGAWESGQQLLVSFPDEQALLEQMAHLGEWRGDNRAALDYWIRLLELNETAPVREHAWRLASQEFDFDRSIPLLEEIMDQRALTDIELDALIYGHESRGTPQQAESWLRQYLRKYPAHRLAWTRLLQNLENTGQFAKKTEVYQDMSKRFTLTGAERVEWAHTYLLLFDNRQAWEVVKANDPAISDQDYWRVRAFLAWELERDDELQLSMEKLLTLKGALDSNEETQLISSYRISNPQRALQLTVASWERTHNPLRLVDALLMAQELEDWPLVETLLKDASQNPEIDEQAQVLAVRAALAVQQGQYEEAERLYLSGLSRYPNDNLFRERLMWLYIDRGNTAALKPLLTRWRSQARNDQTLWLAFASASQIFGRDSEALAWYRMYLKNNSQDWLVQAAYADALYSAGYQDAAQRLRLKLLRSPEGENLQPSSQRYTTWLRLMASSYSPRAAQREVLKWKDGSPAMLQLWFERLLARLDATNQEAQKDEWLAWAQSQGLKVERYEQIQQALRSRNKAQVETLLAGSDLNPAQRAQALTRLGRLGEALDTSLSALGDDQPADVREQLRNQAVELQERTPQGMLLSWQAQNFGGVQFDAPTLQIAHNLGDHWYADLELEQGSYNDEDIESSKLGQERNAALTLQRSVEDGSYKLFADTSQRKDDDRNGLGLSRTWELGVSDELETGVGWHRKSEDSGLMRAFGQQDSVWLGGRHSLTARDQLSWEVSQRSFSTRAGDSLGDGHALKMELNHTLEFAGPNWTVRSGVDYQKNRVKNTNLDYLSSNYGGAIKQLAPEVVIDEDTGLPEPIDPLDIETVTAKDLLQSRYGQLYVGSTWRRGIPGALVRTKPQYTWLVDATAGWQWTDQTFNYGLNTGIGFEVLGDDELALTIGYQSAPQGGDGKSGGTLGVSYGVRFGR</sequence>
<dbReference type="AlphaFoldDB" id="A0A0K1QLB8"/>
<gene>
    <name evidence="3" type="ORF">B723_09120</name>
</gene>
<organism evidence="3 4">
    <name type="scientific">Pseudomonas fluorescens NCIMB 11764</name>
    <dbReference type="NCBI Taxonomy" id="1221522"/>
    <lineage>
        <taxon>Bacteria</taxon>
        <taxon>Pseudomonadati</taxon>
        <taxon>Pseudomonadota</taxon>
        <taxon>Gammaproteobacteria</taxon>
        <taxon>Pseudomonadales</taxon>
        <taxon>Pseudomonadaceae</taxon>
        <taxon>Pseudomonas</taxon>
    </lineage>
</organism>
<dbReference type="EMBL" id="CP010945">
    <property type="protein sequence ID" value="AKV06551.1"/>
    <property type="molecule type" value="Genomic_DNA"/>
</dbReference>
<dbReference type="Proteomes" id="UP000017175">
    <property type="component" value="Chromosome"/>
</dbReference>
<keyword evidence="1" id="KW-0472">Membrane</keyword>
<proteinExistence type="predicted"/>
<dbReference type="SUPFAM" id="SSF48452">
    <property type="entry name" value="TPR-like"/>
    <property type="match status" value="2"/>
</dbReference>
<dbReference type="Gene3D" id="1.25.40.10">
    <property type="entry name" value="Tetratricopeptide repeat domain"/>
    <property type="match status" value="2"/>
</dbReference>
<dbReference type="RefSeq" id="WP_017336431.1">
    <property type="nucleotide sequence ID" value="NZ_CP010945.1"/>
</dbReference>
<dbReference type="OrthoDB" id="8565469at2"/>
<feature type="domain" description="PelB C-terminal" evidence="2">
    <location>
        <begin position="873"/>
        <end position="1208"/>
    </location>
</feature>
<keyword evidence="1" id="KW-0812">Transmembrane</keyword>
<dbReference type="Pfam" id="PF14559">
    <property type="entry name" value="TPR_19"/>
    <property type="match status" value="1"/>
</dbReference>
<evidence type="ECO:0000256" key="1">
    <source>
        <dbReference type="SAM" id="Phobius"/>
    </source>
</evidence>
<accession>A0A0K1QLB8</accession>
<dbReference type="eggNOG" id="COG0457">
    <property type="taxonomic scope" value="Bacteria"/>
</dbReference>
<evidence type="ECO:0000259" key="2">
    <source>
        <dbReference type="Pfam" id="PF24604"/>
    </source>
</evidence>
<keyword evidence="1" id="KW-1133">Transmembrane helix</keyword>
<dbReference type="Pfam" id="PF24604">
    <property type="entry name" value="B-barrel_PelB_C"/>
    <property type="match status" value="1"/>
</dbReference>
<name>A0A0K1QLB8_PSEFL</name>
<evidence type="ECO:0000313" key="4">
    <source>
        <dbReference type="Proteomes" id="UP000017175"/>
    </source>
</evidence>
<reference evidence="3 4" key="1">
    <citation type="journal article" date="2012" name="J. Bacteriol.">
        <title>Draft genome sequence of the cyanide-utilizing bacterium Pseudomonas fluorescens strain NCIMB 11764.</title>
        <authorList>
            <person name="Vilo C.A."/>
            <person name="Benedik M.J."/>
            <person name="Kunz D.A."/>
            <person name="Dong Q."/>
        </authorList>
    </citation>
    <scope>NUCLEOTIDE SEQUENCE [LARGE SCALE GENOMIC DNA]</scope>
    <source>
        <strain evidence="3 4">NCIMB 11764</strain>
    </source>
</reference>
<evidence type="ECO:0000313" key="3">
    <source>
        <dbReference type="EMBL" id="AKV06551.1"/>
    </source>
</evidence>